<keyword evidence="6" id="KW-1185">Reference proteome</keyword>
<feature type="domain" description="Zn(2)-C6 fungal-type" evidence="4">
    <location>
        <begin position="51"/>
        <end position="81"/>
    </location>
</feature>
<dbReference type="CDD" id="cd00067">
    <property type="entry name" value="GAL4"/>
    <property type="match status" value="1"/>
</dbReference>
<dbReference type="InterPro" id="IPR050987">
    <property type="entry name" value="AtrR-like"/>
</dbReference>
<comment type="caution">
    <text evidence="5">The sequence shown here is derived from an EMBL/GenBank/DDBJ whole genome shotgun (WGS) entry which is preliminary data.</text>
</comment>
<evidence type="ECO:0000259" key="4">
    <source>
        <dbReference type="PROSITE" id="PS50048"/>
    </source>
</evidence>
<dbReference type="InterPro" id="IPR036864">
    <property type="entry name" value="Zn2-C6_fun-type_DNA-bd_sf"/>
</dbReference>
<name>A0ABR1SHV4_9PEZI</name>
<sequence length="804" mass="88154">MVASPPTSRDSHSQPPQPDPDSDSASVTNPTAGRRKRARSNGNNDEPSVAACDQCRLRKVRCDRKQPECSNCKRSRVECSSSSTLKRVNHTKQLRDDFTVVLKRLDHVDETLASLTKFIHHVAAQPPGGGSLNNVPSWPSTSQIPGLPPSSEPLDFDQPNTPDSDGPSTSEHPTFETAESDEGDRVYGYPAPLVLVKALLRQASGPLLGSDEHGDNPGRDGETAYITRALHDSYVRVTFQKKLDEFPFKSRRPEPPVLGDANPVTTPPRLLANLFIQGYLKNINPRTPIFDEAELHSAIEAHYSEEHSPRDNTSWALIINNIVLLELGLEIQATRASQSNSRGMNDDILPSFLKNCDRAIANLGAFSTPSLVNVQALITLVLVARDFYSHTVAQRVCQAACNAGKILGLHRSKPQPWGESSESDAAGAVRQRVFQVLYTMDKQRVFMTGLPCDLHMFDSDHRPFSDPSGQLANIWEEIYLNLYTSRAMGLGADARARQVQQLSNSLSRFAQRHAKSVPPSPGGVEDMDPITLELVYGFHVSQVLVLRCDRRSEASQERMLELARKSLRLVLAVCNLPPTTQRLGLLASIIGNYPMVAFFELASYRLAGLFKTGEADAAVQADISLLRAVCEHVQMPEHDKLKHIFHSRLVQGLRWTSDLLEFLGESIASLAPNRDGSATQNPPSPTIPELLNGCPIRLPKVDHGPSSLPPSRPGETIDFALTAGLAKRTDFGFFTPMGTDSMDVSSRPHTLLSARDFAPPTSGTMAPSSQQQASDDFMTSSSDWGNFDSEYFHGAFGQGTTGWS</sequence>
<dbReference type="PANTHER" id="PTHR46910">
    <property type="entry name" value="TRANSCRIPTION FACTOR PDR1"/>
    <property type="match status" value="1"/>
</dbReference>
<accession>A0ABR1SHV4</accession>
<gene>
    <name evidence="5" type="ORF">PG991_003309</name>
</gene>
<feature type="region of interest" description="Disordered" evidence="3">
    <location>
        <begin position="756"/>
        <end position="780"/>
    </location>
</feature>
<evidence type="ECO:0000313" key="5">
    <source>
        <dbReference type="EMBL" id="KAK8033911.1"/>
    </source>
</evidence>
<organism evidence="5 6">
    <name type="scientific">Apiospora marii</name>
    <dbReference type="NCBI Taxonomy" id="335849"/>
    <lineage>
        <taxon>Eukaryota</taxon>
        <taxon>Fungi</taxon>
        <taxon>Dikarya</taxon>
        <taxon>Ascomycota</taxon>
        <taxon>Pezizomycotina</taxon>
        <taxon>Sordariomycetes</taxon>
        <taxon>Xylariomycetidae</taxon>
        <taxon>Amphisphaeriales</taxon>
        <taxon>Apiosporaceae</taxon>
        <taxon>Apiospora</taxon>
    </lineage>
</organism>
<dbReference type="InterPro" id="IPR007219">
    <property type="entry name" value="XnlR_reg_dom"/>
</dbReference>
<evidence type="ECO:0000313" key="6">
    <source>
        <dbReference type="Proteomes" id="UP001396898"/>
    </source>
</evidence>
<feature type="compositionally biased region" description="Polar residues" evidence="3">
    <location>
        <begin position="761"/>
        <end position="780"/>
    </location>
</feature>
<feature type="compositionally biased region" description="Polar residues" evidence="3">
    <location>
        <begin position="132"/>
        <end position="144"/>
    </location>
</feature>
<dbReference type="EMBL" id="JAQQWI010000006">
    <property type="protein sequence ID" value="KAK8033911.1"/>
    <property type="molecule type" value="Genomic_DNA"/>
</dbReference>
<evidence type="ECO:0000256" key="2">
    <source>
        <dbReference type="ARBA" id="ARBA00023242"/>
    </source>
</evidence>
<dbReference type="PROSITE" id="PS50048">
    <property type="entry name" value="ZN2_CY6_FUNGAL_2"/>
    <property type="match status" value="1"/>
</dbReference>
<keyword evidence="2" id="KW-0539">Nucleus</keyword>
<dbReference type="Pfam" id="PF00172">
    <property type="entry name" value="Zn_clus"/>
    <property type="match status" value="1"/>
</dbReference>
<proteinExistence type="predicted"/>
<dbReference type="InterPro" id="IPR001138">
    <property type="entry name" value="Zn2Cys6_DnaBD"/>
</dbReference>
<feature type="region of interest" description="Disordered" evidence="3">
    <location>
        <begin position="127"/>
        <end position="186"/>
    </location>
</feature>
<dbReference type="Gene3D" id="4.10.240.10">
    <property type="entry name" value="Zn(2)-C6 fungal-type DNA-binding domain"/>
    <property type="match status" value="1"/>
</dbReference>
<feature type="region of interest" description="Disordered" evidence="3">
    <location>
        <begin position="1"/>
        <end position="49"/>
    </location>
</feature>
<feature type="region of interest" description="Disordered" evidence="3">
    <location>
        <begin position="673"/>
        <end position="713"/>
    </location>
</feature>
<dbReference type="SUPFAM" id="SSF57701">
    <property type="entry name" value="Zn2/Cys6 DNA-binding domain"/>
    <property type="match status" value="1"/>
</dbReference>
<dbReference type="PANTHER" id="PTHR46910:SF25">
    <property type="entry name" value="ABC-TRANSPORTER-REGULATING TRANSCRIPTION FACTOR"/>
    <property type="match status" value="1"/>
</dbReference>
<dbReference type="Pfam" id="PF04082">
    <property type="entry name" value="Fungal_trans"/>
    <property type="match status" value="1"/>
</dbReference>
<dbReference type="PROSITE" id="PS00463">
    <property type="entry name" value="ZN2_CY6_FUNGAL_1"/>
    <property type="match status" value="1"/>
</dbReference>
<dbReference type="CDD" id="cd12148">
    <property type="entry name" value="fungal_TF_MHR"/>
    <property type="match status" value="1"/>
</dbReference>
<dbReference type="SMART" id="SM00066">
    <property type="entry name" value="GAL4"/>
    <property type="match status" value="1"/>
</dbReference>
<dbReference type="Proteomes" id="UP001396898">
    <property type="component" value="Unassembled WGS sequence"/>
</dbReference>
<protein>
    <recommendedName>
        <fullName evidence="4">Zn(2)-C6 fungal-type domain-containing protein</fullName>
    </recommendedName>
</protein>
<feature type="compositionally biased region" description="Polar residues" evidence="3">
    <location>
        <begin position="158"/>
        <end position="172"/>
    </location>
</feature>
<keyword evidence="1" id="KW-0479">Metal-binding</keyword>
<reference evidence="5 6" key="1">
    <citation type="submission" date="2023-01" db="EMBL/GenBank/DDBJ databases">
        <title>Analysis of 21 Apiospora genomes using comparative genomics revels a genus with tremendous synthesis potential of carbohydrate active enzymes and secondary metabolites.</title>
        <authorList>
            <person name="Sorensen T."/>
        </authorList>
    </citation>
    <scope>NUCLEOTIDE SEQUENCE [LARGE SCALE GENOMIC DNA]</scope>
    <source>
        <strain evidence="5 6">CBS 20057</strain>
    </source>
</reference>
<evidence type="ECO:0000256" key="3">
    <source>
        <dbReference type="SAM" id="MobiDB-lite"/>
    </source>
</evidence>
<evidence type="ECO:0000256" key="1">
    <source>
        <dbReference type="ARBA" id="ARBA00022723"/>
    </source>
</evidence>